<sequence length="752" mass="84297">MADDTEMVSVAPSNLETNPSSTIEKEPEVSTNIFGLDFIPLGDGESAGNDDNPSESQVRGSELQEKLIESKANASNVNEEGIKKEPVTMDTIVKGAISEEVEGINSQKQEQGEKDVPEVDMEQPGPSEEHDDDDDNDGDDDHDGDDDEDGDDYDEDGEDDDDEEEDGEESKQKDEEIDPYSYTRRDNEFTSEIFKIEIGNLPRKYGFKQFKKLITSRLSIKPVKIKAIPRATHAFVTFRNEAERMKALTSLRGTRWKGKRLVTKLAKALPDPVAAQRAEGMARKRFIEEAAQSNEDAKRTKVAKTEEEKKSIMERLNQSVTPLWDQPYPVQIQIKAKSMVDVLKKLTKQLKNVMEFKGSWVEQESQSRGGLCCELLPCIESPVVDGYRNKCEFTIAEGPDGDKTVGFRVGSYRDGYSGVVEPSECIHISEIAKKVAALFQGYIRRSSLAVYDLCFHTGHWQTLTVRSTQYGESMVVVQFNPQSMTKEAVDKEVNSIKEFFTEGEGKDCNLTSLYAQVNHTRAVGGNAEAPLTLLFGEPCIYEMLCDVKFRISPNAFFQVNTKAAEMMFYKIKEWMGDCENATLLDVCCGTGSIGLSLAKHVARVIGVEIIANAVEDARQNAELNGITNARFVCGKAEDVIVDQVFRKLPRKLPVIGIVDPPRAGLHSTVIQAIRKCQKMDKLIYVSCNPNSAFSNLLDLCRPTSKRIRSWPFRLVKAIPVDLFPHTKHCELVMFFQRDSTPVDAAKYYKFFY</sequence>
<dbReference type="OrthoDB" id="10250660at2759"/>
<name>A0A6P8ITD0_ACTTE</name>
<dbReference type="InterPro" id="IPR035979">
    <property type="entry name" value="RBD_domain_sf"/>
</dbReference>
<feature type="active site" description="Nucleophile" evidence="7">
    <location>
        <position position="687"/>
    </location>
</feature>
<dbReference type="InterPro" id="IPR034262">
    <property type="entry name" value="TRMT2A_RRM"/>
</dbReference>
<evidence type="ECO:0000256" key="8">
    <source>
        <dbReference type="PROSITE-ProRule" id="PRU10015"/>
    </source>
</evidence>
<gene>
    <name evidence="12" type="primary">LOC116304821</name>
</gene>
<keyword evidence="1 7" id="KW-0489">Methyltransferase</keyword>
<evidence type="ECO:0000256" key="4">
    <source>
        <dbReference type="ARBA" id="ARBA00033763"/>
    </source>
</evidence>
<evidence type="ECO:0000256" key="9">
    <source>
        <dbReference type="SAM" id="MobiDB-lite"/>
    </source>
</evidence>
<keyword evidence="6" id="KW-0694">RNA-binding</keyword>
<dbReference type="InterPro" id="IPR029063">
    <property type="entry name" value="SAM-dependent_MTases_sf"/>
</dbReference>
<dbReference type="PROSITE" id="PS01230">
    <property type="entry name" value="TRMA_1"/>
    <property type="match status" value="1"/>
</dbReference>
<dbReference type="AlphaFoldDB" id="A0A6P8ITD0"/>
<evidence type="ECO:0000313" key="12">
    <source>
        <dbReference type="RefSeq" id="XP_031570471.1"/>
    </source>
</evidence>
<dbReference type="PANTHER" id="PTHR45904">
    <property type="entry name" value="TRNA (URACIL-5-)-METHYLTRANSFERASE"/>
    <property type="match status" value="1"/>
</dbReference>
<evidence type="ECO:0000259" key="10">
    <source>
        <dbReference type="PROSITE" id="PS50102"/>
    </source>
</evidence>
<dbReference type="GO" id="GO:0032259">
    <property type="term" value="P:methylation"/>
    <property type="evidence" value="ECO:0007669"/>
    <property type="project" value="UniProtKB-KW"/>
</dbReference>
<dbReference type="InterPro" id="IPR030390">
    <property type="entry name" value="MeTrfase_TrmA_AS"/>
</dbReference>
<accession>A0A6P8ITD0</accession>
<dbReference type="PROSITE" id="PS51687">
    <property type="entry name" value="SAM_MT_RNA_M5U"/>
    <property type="match status" value="1"/>
</dbReference>
<evidence type="ECO:0000256" key="3">
    <source>
        <dbReference type="ARBA" id="ARBA00022691"/>
    </source>
</evidence>
<dbReference type="GeneID" id="116304821"/>
<keyword evidence="2 7" id="KW-0808">Transferase</keyword>
<proteinExistence type="inferred from homology"/>
<organism evidence="11 12">
    <name type="scientific">Actinia tenebrosa</name>
    <name type="common">Australian red waratah sea anemone</name>
    <dbReference type="NCBI Taxonomy" id="6105"/>
    <lineage>
        <taxon>Eukaryota</taxon>
        <taxon>Metazoa</taxon>
        <taxon>Cnidaria</taxon>
        <taxon>Anthozoa</taxon>
        <taxon>Hexacorallia</taxon>
        <taxon>Actiniaria</taxon>
        <taxon>Actiniidae</taxon>
        <taxon>Actinia</taxon>
    </lineage>
</organism>
<feature type="region of interest" description="Disordered" evidence="9">
    <location>
        <begin position="1"/>
        <end position="184"/>
    </location>
</feature>
<dbReference type="CDD" id="cd02440">
    <property type="entry name" value="AdoMet_MTases"/>
    <property type="match status" value="1"/>
</dbReference>
<dbReference type="GO" id="GO:0030697">
    <property type="term" value="F:tRNA (uracil(54)-C5)-methyltransferase activity, S-adenosyl methionine-dependent"/>
    <property type="evidence" value="ECO:0007669"/>
    <property type="project" value="UniProtKB-EC"/>
</dbReference>
<dbReference type="CDD" id="cd12439">
    <property type="entry name" value="RRM_TRMT2A"/>
    <property type="match status" value="1"/>
</dbReference>
<evidence type="ECO:0000256" key="1">
    <source>
        <dbReference type="ARBA" id="ARBA00022603"/>
    </source>
</evidence>
<evidence type="ECO:0000256" key="6">
    <source>
        <dbReference type="PROSITE-ProRule" id="PRU00176"/>
    </source>
</evidence>
<dbReference type="InParanoid" id="A0A6P8ITD0"/>
<comment type="caution">
    <text evidence="7">Lacks conserved residue(s) required for the propagation of feature annotation.</text>
</comment>
<dbReference type="InterPro" id="IPR012677">
    <property type="entry name" value="Nucleotide-bd_a/b_plait_sf"/>
</dbReference>
<dbReference type="InterPro" id="IPR000504">
    <property type="entry name" value="RRM_dom"/>
</dbReference>
<comment type="similarity">
    <text evidence="7">Belongs to the class I-like SAM-binding methyltransferase superfamily. RNA M5U methyltransferase family.</text>
</comment>
<comment type="catalytic activity">
    <reaction evidence="5">
        <text>uridine(54) in tRNA + S-adenosyl-L-methionine = 5-methyluridine(54) in tRNA + S-adenosyl-L-homocysteine + H(+)</text>
        <dbReference type="Rhea" id="RHEA:42712"/>
        <dbReference type="Rhea" id="RHEA-COMP:10167"/>
        <dbReference type="Rhea" id="RHEA-COMP:10193"/>
        <dbReference type="ChEBI" id="CHEBI:15378"/>
        <dbReference type="ChEBI" id="CHEBI:57856"/>
        <dbReference type="ChEBI" id="CHEBI:59789"/>
        <dbReference type="ChEBI" id="CHEBI:65315"/>
        <dbReference type="ChEBI" id="CHEBI:74447"/>
        <dbReference type="EC" id="2.1.1.35"/>
    </reaction>
    <physiologicalReaction direction="left-to-right" evidence="5">
        <dbReference type="Rhea" id="RHEA:42713"/>
    </physiologicalReaction>
</comment>
<dbReference type="Gene3D" id="3.30.70.330">
    <property type="match status" value="1"/>
</dbReference>
<dbReference type="SUPFAM" id="SSF54928">
    <property type="entry name" value="RNA-binding domain, RBD"/>
    <property type="match status" value="1"/>
</dbReference>
<feature type="binding site" evidence="7">
    <location>
        <position position="608"/>
    </location>
    <ligand>
        <name>S-adenosyl-L-methionine</name>
        <dbReference type="ChEBI" id="CHEBI:59789"/>
    </ligand>
</feature>
<feature type="active site" evidence="8">
    <location>
        <position position="687"/>
    </location>
</feature>
<dbReference type="Proteomes" id="UP000515163">
    <property type="component" value="Unplaced"/>
</dbReference>
<dbReference type="FunCoup" id="A0A6P8ITD0">
    <property type="interactions" value="1744"/>
</dbReference>
<protein>
    <recommendedName>
        <fullName evidence="4">tRNA (uracil(54)-C(5))-methyltransferase</fullName>
        <ecNumber evidence="4">2.1.1.35</ecNumber>
    </recommendedName>
</protein>
<reference evidence="12" key="1">
    <citation type="submission" date="2025-08" db="UniProtKB">
        <authorList>
            <consortium name="RefSeq"/>
        </authorList>
    </citation>
    <scope>IDENTIFICATION</scope>
    <source>
        <tissue evidence="12">Tentacle</tissue>
    </source>
</reference>
<dbReference type="GO" id="GO:0003723">
    <property type="term" value="F:RNA binding"/>
    <property type="evidence" value="ECO:0007669"/>
    <property type="project" value="UniProtKB-UniRule"/>
</dbReference>
<dbReference type="GO" id="GO:0006396">
    <property type="term" value="P:RNA processing"/>
    <property type="evidence" value="ECO:0007669"/>
    <property type="project" value="InterPro"/>
</dbReference>
<feature type="compositionally biased region" description="Polar residues" evidence="9">
    <location>
        <begin position="49"/>
        <end position="59"/>
    </location>
</feature>
<feature type="binding site" evidence="7">
    <location>
        <position position="558"/>
    </location>
    <ligand>
        <name>S-adenosyl-L-methionine</name>
        <dbReference type="ChEBI" id="CHEBI:59789"/>
    </ligand>
</feature>
<feature type="compositionally biased region" description="Acidic residues" evidence="9">
    <location>
        <begin position="129"/>
        <end position="168"/>
    </location>
</feature>
<feature type="domain" description="RRM" evidence="10">
    <location>
        <begin position="194"/>
        <end position="268"/>
    </location>
</feature>
<keyword evidence="11" id="KW-1185">Reference proteome</keyword>
<keyword evidence="3 7" id="KW-0949">S-adenosyl-L-methionine</keyword>
<dbReference type="Pfam" id="PF05958">
    <property type="entry name" value="tRNA_U5-meth_tr"/>
    <property type="match status" value="1"/>
</dbReference>
<evidence type="ECO:0000256" key="7">
    <source>
        <dbReference type="PROSITE-ProRule" id="PRU01024"/>
    </source>
</evidence>
<evidence type="ECO:0000313" key="11">
    <source>
        <dbReference type="Proteomes" id="UP000515163"/>
    </source>
</evidence>
<dbReference type="SUPFAM" id="SSF53335">
    <property type="entry name" value="S-adenosyl-L-methionine-dependent methyltransferases"/>
    <property type="match status" value="1"/>
</dbReference>
<dbReference type="InterPro" id="IPR045850">
    <property type="entry name" value="TRM2_met"/>
</dbReference>
<dbReference type="Gene3D" id="2.40.50.1070">
    <property type="match status" value="1"/>
</dbReference>
<evidence type="ECO:0000256" key="5">
    <source>
        <dbReference type="ARBA" id="ARBA00047278"/>
    </source>
</evidence>
<dbReference type="RefSeq" id="XP_031570471.1">
    <property type="nucleotide sequence ID" value="XM_031714611.1"/>
</dbReference>
<dbReference type="EC" id="2.1.1.35" evidence="4"/>
<feature type="compositionally biased region" description="Polar residues" evidence="9">
    <location>
        <begin position="11"/>
        <end position="22"/>
    </location>
</feature>
<feature type="binding site" evidence="7">
    <location>
        <position position="659"/>
    </location>
    <ligand>
        <name>S-adenosyl-L-methionine</name>
        <dbReference type="ChEBI" id="CHEBI:59789"/>
    </ligand>
</feature>
<evidence type="ECO:0000256" key="2">
    <source>
        <dbReference type="ARBA" id="ARBA00022679"/>
    </source>
</evidence>
<dbReference type="PROSITE" id="PS50102">
    <property type="entry name" value="RRM"/>
    <property type="match status" value="1"/>
</dbReference>
<dbReference type="KEGG" id="aten:116304821"/>
<dbReference type="Gene3D" id="3.40.50.150">
    <property type="entry name" value="Vaccinia Virus protein VP39"/>
    <property type="match status" value="1"/>
</dbReference>
<dbReference type="InterPro" id="IPR010280">
    <property type="entry name" value="U5_MeTrfase_fam"/>
</dbReference>
<dbReference type="PANTHER" id="PTHR45904:SF2">
    <property type="entry name" value="TRNA (URACIL-5-)-METHYLTRANSFERASE HOMOLOG A"/>
    <property type="match status" value="1"/>
</dbReference>